<name>A0A9J6G4X5_HAELO</name>
<sequence length="137" mass="15484">MGPARFHCATLQARPIALLLQETRCAAYSIPGYTGYYNPTIMHKPWDSPQGQYAIYIKNDITSCKIDTSCYSTEIQQIVATRILLPPRKGKTCTLLLTSVYMRPETGKTTVGNFDWISDWRDKYCADYIIIGGDFNA</sequence>
<dbReference type="SUPFAM" id="SSF56219">
    <property type="entry name" value="DNase I-like"/>
    <property type="match status" value="1"/>
</dbReference>
<organism evidence="1 2">
    <name type="scientific">Haemaphysalis longicornis</name>
    <name type="common">Bush tick</name>
    <dbReference type="NCBI Taxonomy" id="44386"/>
    <lineage>
        <taxon>Eukaryota</taxon>
        <taxon>Metazoa</taxon>
        <taxon>Ecdysozoa</taxon>
        <taxon>Arthropoda</taxon>
        <taxon>Chelicerata</taxon>
        <taxon>Arachnida</taxon>
        <taxon>Acari</taxon>
        <taxon>Parasitiformes</taxon>
        <taxon>Ixodida</taxon>
        <taxon>Ixodoidea</taxon>
        <taxon>Ixodidae</taxon>
        <taxon>Haemaphysalinae</taxon>
        <taxon>Haemaphysalis</taxon>
    </lineage>
</organism>
<dbReference type="Proteomes" id="UP000821853">
    <property type="component" value="Chromosome 4"/>
</dbReference>
<dbReference type="InterPro" id="IPR036691">
    <property type="entry name" value="Endo/exonu/phosph_ase_sf"/>
</dbReference>
<evidence type="ECO:0000313" key="2">
    <source>
        <dbReference type="Proteomes" id="UP000821853"/>
    </source>
</evidence>
<accession>A0A9J6G4X5</accession>
<dbReference type="AlphaFoldDB" id="A0A9J6G4X5"/>
<reference evidence="1 2" key="1">
    <citation type="journal article" date="2020" name="Cell">
        <title>Large-Scale Comparative Analyses of Tick Genomes Elucidate Their Genetic Diversity and Vector Capacities.</title>
        <authorList>
            <consortium name="Tick Genome and Microbiome Consortium (TIGMIC)"/>
            <person name="Jia N."/>
            <person name="Wang J."/>
            <person name="Shi W."/>
            <person name="Du L."/>
            <person name="Sun Y."/>
            <person name="Zhan W."/>
            <person name="Jiang J.F."/>
            <person name="Wang Q."/>
            <person name="Zhang B."/>
            <person name="Ji P."/>
            <person name="Bell-Sakyi L."/>
            <person name="Cui X.M."/>
            <person name="Yuan T.T."/>
            <person name="Jiang B.G."/>
            <person name="Yang W.F."/>
            <person name="Lam T.T."/>
            <person name="Chang Q.C."/>
            <person name="Ding S.J."/>
            <person name="Wang X.J."/>
            <person name="Zhu J.G."/>
            <person name="Ruan X.D."/>
            <person name="Zhao L."/>
            <person name="Wei J.T."/>
            <person name="Ye R.Z."/>
            <person name="Que T.C."/>
            <person name="Du C.H."/>
            <person name="Zhou Y.H."/>
            <person name="Cheng J.X."/>
            <person name="Dai P.F."/>
            <person name="Guo W.B."/>
            <person name="Han X.H."/>
            <person name="Huang E.J."/>
            <person name="Li L.F."/>
            <person name="Wei W."/>
            <person name="Gao Y.C."/>
            <person name="Liu J.Z."/>
            <person name="Shao H.Z."/>
            <person name="Wang X."/>
            <person name="Wang C.C."/>
            <person name="Yang T.C."/>
            <person name="Huo Q.B."/>
            <person name="Li W."/>
            <person name="Chen H.Y."/>
            <person name="Chen S.E."/>
            <person name="Zhou L.G."/>
            <person name="Ni X.B."/>
            <person name="Tian J.H."/>
            <person name="Sheng Y."/>
            <person name="Liu T."/>
            <person name="Pan Y.S."/>
            <person name="Xia L.Y."/>
            <person name="Li J."/>
            <person name="Zhao F."/>
            <person name="Cao W.C."/>
        </authorList>
    </citation>
    <scope>NUCLEOTIDE SEQUENCE [LARGE SCALE GENOMIC DNA]</scope>
    <source>
        <strain evidence="1">HaeL-2018</strain>
    </source>
</reference>
<evidence type="ECO:0000313" key="1">
    <source>
        <dbReference type="EMBL" id="KAH9373454.1"/>
    </source>
</evidence>
<dbReference type="Gene3D" id="3.60.10.10">
    <property type="entry name" value="Endonuclease/exonuclease/phosphatase"/>
    <property type="match status" value="1"/>
</dbReference>
<gene>
    <name evidence="1" type="ORF">HPB48_009499</name>
</gene>
<protein>
    <recommendedName>
        <fullName evidence="3">Endonuclease/exonuclease/phosphatase domain-containing protein</fullName>
    </recommendedName>
</protein>
<proteinExistence type="predicted"/>
<dbReference type="OMA" id="EWIEHIR"/>
<dbReference type="VEuPathDB" id="VectorBase:HLOH_048042"/>
<dbReference type="EMBL" id="JABSTR010000006">
    <property type="protein sequence ID" value="KAH9373454.1"/>
    <property type="molecule type" value="Genomic_DNA"/>
</dbReference>
<evidence type="ECO:0008006" key="3">
    <source>
        <dbReference type="Google" id="ProtNLM"/>
    </source>
</evidence>
<comment type="caution">
    <text evidence="1">The sequence shown here is derived from an EMBL/GenBank/DDBJ whole genome shotgun (WGS) entry which is preliminary data.</text>
</comment>
<keyword evidence="2" id="KW-1185">Reference proteome</keyword>